<dbReference type="Pfam" id="PF18199">
    <property type="entry name" value="Dynein_C"/>
    <property type="match status" value="1"/>
</dbReference>
<dbReference type="InterPro" id="IPR054354">
    <property type="entry name" value="DYNC2H1-like_lid"/>
</dbReference>
<dbReference type="Gene3D" id="1.10.287.2620">
    <property type="match status" value="1"/>
</dbReference>
<evidence type="ECO:0000259" key="4">
    <source>
        <dbReference type="Pfam" id="PF08393"/>
    </source>
</evidence>
<dbReference type="Gene3D" id="1.20.1270.280">
    <property type="match status" value="1"/>
</dbReference>
<dbReference type="InterPro" id="IPR041466">
    <property type="entry name" value="Dynein_AAA5_ext"/>
</dbReference>
<feature type="region of interest" description="Disordered" evidence="1">
    <location>
        <begin position="1886"/>
        <end position="1907"/>
    </location>
</feature>
<dbReference type="Gene3D" id="1.20.920.30">
    <property type="match status" value="1"/>
</dbReference>
<comment type="caution">
    <text evidence="11">The sequence shown here is derived from an EMBL/GenBank/DDBJ whole genome shotgun (WGS) entry which is preliminary data.</text>
</comment>
<evidence type="ECO:0000313" key="11">
    <source>
        <dbReference type="EMBL" id="KAG8444848.1"/>
    </source>
</evidence>
<dbReference type="Pfam" id="PF12774">
    <property type="entry name" value="AAA_6"/>
    <property type="match status" value="2"/>
</dbReference>
<feature type="domain" description="Dynein heavy chain hydrolytic ATP-binding dynein motor region" evidence="5">
    <location>
        <begin position="2153"/>
        <end position="2390"/>
    </location>
</feature>
<dbReference type="Gene3D" id="1.10.8.720">
    <property type="entry name" value="Region D6 of dynein motor"/>
    <property type="match status" value="1"/>
</dbReference>
<evidence type="ECO:0000259" key="6">
    <source>
        <dbReference type="Pfam" id="PF17852"/>
    </source>
</evidence>
<dbReference type="InterPro" id="IPR013594">
    <property type="entry name" value="Dynein_heavy_tail"/>
</dbReference>
<dbReference type="InterPro" id="IPR042219">
    <property type="entry name" value="AAA_lid_11_sf"/>
</dbReference>
<evidence type="ECO:0000259" key="7">
    <source>
        <dbReference type="Pfam" id="PF18198"/>
    </source>
</evidence>
<keyword evidence="12" id="KW-1185">Reference proteome</keyword>
<dbReference type="GO" id="GO:0051959">
    <property type="term" value="F:dynein light intermediate chain binding"/>
    <property type="evidence" value="ECO:0007669"/>
    <property type="project" value="InterPro"/>
</dbReference>
<dbReference type="Pfam" id="PF25007">
    <property type="entry name" value="DYH2-5-8_CC"/>
    <property type="match status" value="1"/>
</dbReference>
<evidence type="ECO:0000259" key="3">
    <source>
        <dbReference type="Pfam" id="PF08385"/>
    </source>
</evidence>
<dbReference type="InterPro" id="IPR026983">
    <property type="entry name" value="DHC"/>
</dbReference>
<dbReference type="InterPro" id="IPR004273">
    <property type="entry name" value="Dynein_heavy_D6_P-loop"/>
</dbReference>
<evidence type="ECO:0000259" key="8">
    <source>
        <dbReference type="Pfam" id="PF18199"/>
    </source>
</evidence>
<dbReference type="InterPro" id="IPR027417">
    <property type="entry name" value="P-loop_NTPase"/>
</dbReference>
<dbReference type="Pfam" id="PF18198">
    <property type="entry name" value="AAA_lid_11"/>
    <property type="match status" value="1"/>
</dbReference>
<dbReference type="Proteomes" id="UP000812440">
    <property type="component" value="Chromosome 5"/>
</dbReference>
<feature type="domain" description="Dynein heavy chain region D6 P-loop" evidence="2">
    <location>
        <begin position="3167"/>
        <end position="3260"/>
    </location>
</feature>
<evidence type="ECO:0000259" key="10">
    <source>
        <dbReference type="Pfam" id="PF25007"/>
    </source>
</evidence>
<organism evidence="11 12">
    <name type="scientific">Hymenochirus boettgeri</name>
    <name type="common">Congo dwarf clawed frog</name>
    <dbReference type="NCBI Taxonomy" id="247094"/>
    <lineage>
        <taxon>Eukaryota</taxon>
        <taxon>Metazoa</taxon>
        <taxon>Chordata</taxon>
        <taxon>Craniata</taxon>
        <taxon>Vertebrata</taxon>
        <taxon>Euteleostomi</taxon>
        <taxon>Amphibia</taxon>
        <taxon>Batrachia</taxon>
        <taxon>Anura</taxon>
        <taxon>Pipoidea</taxon>
        <taxon>Pipidae</taxon>
        <taxon>Pipinae</taxon>
        <taxon>Hymenochirus</taxon>
    </lineage>
</organism>
<dbReference type="InterPro" id="IPR041228">
    <property type="entry name" value="Dynein_C"/>
</dbReference>
<feature type="domain" description="Dynein 2 heavy chain 1 cytoplasmic ATPase lid" evidence="9">
    <location>
        <begin position="3071"/>
        <end position="3123"/>
    </location>
</feature>
<dbReference type="PANTHER" id="PTHR46961:SF15">
    <property type="entry name" value="AAA+ ATPASE DOMAIN-CONTAINING PROTEIN"/>
    <property type="match status" value="1"/>
</dbReference>
<dbReference type="GO" id="GO:0005524">
    <property type="term" value="F:ATP binding"/>
    <property type="evidence" value="ECO:0007669"/>
    <property type="project" value="InterPro"/>
</dbReference>
<feature type="region of interest" description="Disordered" evidence="1">
    <location>
        <begin position="2391"/>
        <end position="2411"/>
    </location>
</feature>
<dbReference type="EMBL" id="JAACNH010000004">
    <property type="protein sequence ID" value="KAG8444848.1"/>
    <property type="molecule type" value="Genomic_DNA"/>
</dbReference>
<dbReference type="Gene3D" id="1.10.8.710">
    <property type="match status" value="1"/>
</dbReference>
<dbReference type="FunFam" id="1.10.8.720:FF:000015">
    <property type="entry name" value="Dynein heavy chain 5, axonemal"/>
    <property type="match status" value="1"/>
</dbReference>
<evidence type="ECO:0000313" key="12">
    <source>
        <dbReference type="Proteomes" id="UP000812440"/>
    </source>
</evidence>
<proteinExistence type="predicted"/>
<dbReference type="Pfam" id="PF08385">
    <property type="entry name" value="DHC_N1"/>
    <property type="match status" value="1"/>
</dbReference>
<dbReference type="OrthoDB" id="286107at2759"/>
<protein>
    <submittedName>
        <fullName evidence="11">Uncharacterized protein</fullName>
    </submittedName>
</protein>
<feature type="domain" description="Dynein heavy chain AAA lid" evidence="7">
    <location>
        <begin position="3292"/>
        <end position="3439"/>
    </location>
</feature>
<evidence type="ECO:0000259" key="5">
    <source>
        <dbReference type="Pfam" id="PF12774"/>
    </source>
</evidence>
<dbReference type="Pfam" id="PF08393">
    <property type="entry name" value="DHC_N2"/>
    <property type="match status" value="1"/>
</dbReference>
<dbReference type="Pfam" id="PF17852">
    <property type="entry name" value="Dynein_AAA_lid"/>
    <property type="match status" value="1"/>
</dbReference>
<dbReference type="Pfam" id="PF12775">
    <property type="entry name" value="AAA_7"/>
    <property type="match status" value="1"/>
</dbReference>
<dbReference type="InterPro" id="IPR041658">
    <property type="entry name" value="AAA_lid_11"/>
</dbReference>
<dbReference type="Gene3D" id="3.40.50.300">
    <property type="entry name" value="P-loop containing nucleotide triphosphate hydrolases"/>
    <property type="match status" value="4"/>
</dbReference>
<accession>A0A8T2JM88</accession>
<reference evidence="11" key="1">
    <citation type="thesis" date="2020" institute="ProQuest LLC" country="789 East Eisenhower Parkway, Ann Arbor, MI, USA">
        <title>Comparative Genomics and Chromosome Evolution.</title>
        <authorList>
            <person name="Mudd A.B."/>
        </authorList>
    </citation>
    <scope>NUCLEOTIDE SEQUENCE</scope>
    <source>
        <strain evidence="11">Female2</strain>
        <tissue evidence="11">Blood</tissue>
    </source>
</reference>
<feature type="compositionally biased region" description="Acidic residues" evidence="1">
    <location>
        <begin position="1886"/>
        <end position="1899"/>
    </location>
</feature>
<feature type="region of interest" description="Disordered" evidence="1">
    <location>
        <begin position="536"/>
        <end position="567"/>
    </location>
</feature>
<evidence type="ECO:0000256" key="1">
    <source>
        <dbReference type="SAM" id="MobiDB-lite"/>
    </source>
</evidence>
<dbReference type="Gene3D" id="1.10.472.130">
    <property type="match status" value="1"/>
</dbReference>
<dbReference type="InterPro" id="IPR035699">
    <property type="entry name" value="AAA_6"/>
</dbReference>
<dbReference type="Gene3D" id="3.20.180.20">
    <property type="entry name" value="Dynein heavy chain, N-terminal domain 2"/>
    <property type="match status" value="1"/>
</dbReference>
<dbReference type="Pfam" id="PF22597">
    <property type="entry name" value="DYN_lid"/>
    <property type="match status" value="1"/>
</dbReference>
<dbReference type="SUPFAM" id="SSF52540">
    <property type="entry name" value="P-loop containing nucleoside triphosphate hydrolases"/>
    <property type="match status" value="3"/>
</dbReference>
<name>A0A8T2JM88_9PIPI</name>
<dbReference type="InterPro" id="IPR056759">
    <property type="entry name" value="DYH2-5-8_CC"/>
</dbReference>
<feature type="domain" description="Dynein heavy chain tail" evidence="3">
    <location>
        <begin position="207"/>
        <end position="971"/>
    </location>
</feature>
<feature type="compositionally biased region" description="Acidic residues" evidence="1">
    <location>
        <begin position="539"/>
        <end position="551"/>
    </location>
</feature>
<dbReference type="GO" id="GO:0030286">
    <property type="term" value="C:dynein complex"/>
    <property type="evidence" value="ECO:0007669"/>
    <property type="project" value="InterPro"/>
</dbReference>
<gene>
    <name evidence="11" type="ORF">GDO86_009850</name>
</gene>
<evidence type="ECO:0000259" key="2">
    <source>
        <dbReference type="Pfam" id="PF03028"/>
    </source>
</evidence>
<dbReference type="InterPro" id="IPR013602">
    <property type="entry name" value="Dynein_heavy_linker"/>
</dbReference>
<feature type="domain" description="Dynein axonemal heavy chain 2/5/8 coiled-coil" evidence="10">
    <location>
        <begin position="1346"/>
        <end position="1461"/>
    </location>
</feature>
<dbReference type="Gene3D" id="1.20.140.100">
    <property type="entry name" value="Dynein heavy chain, N-terminal domain 2"/>
    <property type="match status" value="1"/>
</dbReference>
<dbReference type="Gene3D" id="1.20.58.1120">
    <property type="match status" value="1"/>
</dbReference>
<dbReference type="InterPro" id="IPR043157">
    <property type="entry name" value="Dynein_AAA1S"/>
</dbReference>
<feature type="domain" description="Dynein heavy chain linker" evidence="4">
    <location>
        <begin position="1530"/>
        <end position="1907"/>
    </location>
</feature>
<evidence type="ECO:0000259" key="9">
    <source>
        <dbReference type="Pfam" id="PF22597"/>
    </source>
</evidence>
<dbReference type="Pfam" id="PF03028">
    <property type="entry name" value="Dynein_heavy"/>
    <property type="match status" value="1"/>
</dbReference>
<feature type="domain" description="Dynein heavy chain C-terminal" evidence="8">
    <location>
        <begin position="3511"/>
        <end position="3797"/>
    </location>
</feature>
<dbReference type="GO" id="GO:0008569">
    <property type="term" value="F:minus-end-directed microtubule motor activity"/>
    <property type="evidence" value="ECO:0007669"/>
    <property type="project" value="InterPro"/>
</dbReference>
<feature type="domain" description="Dynein heavy chain AAA 5 extension" evidence="6">
    <location>
        <begin position="2712"/>
        <end position="2827"/>
    </location>
</feature>
<feature type="domain" description="Dynein heavy chain hydrolytic ATP-binding dynein motor region" evidence="5">
    <location>
        <begin position="2457"/>
        <end position="2554"/>
    </location>
</feature>
<dbReference type="PANTHER" id="PTHR46961">
    <property type="entry name" value="DYNEIN HEAVY CHAIN 1, AXONEMAL-LIKE PROTEIN"/>
    <property type="match status" value="1"/>
</dbReference>
<dbReference type="InterPro" id="IPR043160">
    <property type="entry name" value="Dynein_C_barrel"/>
</dbReference>
<dbReference type="InterPro" id="IPR042228">
    <property type="entry name" value="Dynein_linker_3"/>
</dbReference>
<dbReference type="GO" id="GO:0045505">
    <property type="term" value="F:dynein intermediate chain binding"/>
    <property type="evidence" value="ECO:0007669"/>
    <property type="project" value="InterPro"/>
</dbReference>
<dbReference type="InterPro" id="IPR042222">
    <property type="entry name" value="Dynein_2_N"/>
</dbReference>
<dbReference type="Gene3D" id="3.10.490.20">
    <property type="match status" value="1"/>
</dbReference>
<sequence length="3804" mass="436444">MDERHWWIAGKVQQTFQIGEEEASTSVEAFFLQAENLHLINRFLQAEGLQTIFFIAETKEITNTTRWQLRLLSDLQSMENMTGRMAFPTILYFLRSKTNCDVDPAQMEREIFCGEIKENPAESLRCLLNELYIPVLRAQKDWGLCSPESVAHFLSGLEKYVTAIEEATNITKLEKQQILRRPKYSLSTDFLQQRSALVDPEIVSDNEALVSEWIRTIEQIIMEAGEERVLDITSTPLIELEHWHQRQKILGLLTEQLRGKDYKNVIGLLISSKSRLLKKWKAVDISITDAANTAKARVKYLEAHYRHLESLANENDPYILINSVLPTFFNGLQQTETMTKNFSRNGYLGLLLTKVSNQLAQNCKGFLRESVTGRDSEDKLWDLIREHIVAGKNQIASPAGTEEGKSSSTLYERINACMRLQIHFKEGIYNLREWLQGLNAMQRYPSSSSISTLPGKQSFIFNVKPNKNVIKKPPSVSSSYDQQHEYLSTGVSITDDDIIMFHLESQNKRLKQICDIMEKLQELQILSKLTEGLRKPAEEDLIEDDESESDSQCEITFQGESKESEDTLERSSQQIQILKQNINSAGKLQTLIEEDEAQLCTDPTSLTNKNLNDHNMCPSSNELQNINNGEDLLDKETNIEEGLSKEEKRMLANLYNWDEMDEESTLSTILVEKLEEMFNMLSQYIDTDGLLDTEKKDQNPCEEGYTEFLVMNQQIEKYISVYIQAVFLRKMPTKEALHVLERFSIVRHRQGIQHTIDESYIDIFEWFYEELKEIQKVYETFKDDPVIPRNMPPAVGAIAWSRKLLSKIEDTMKVLKNVGIIKTCFTYSEIVKLYNRIASALVAYEDLWYQKWKAQMDNDLSGLNCTLLVRDPITQQVMVNTDLRIINLIEETKWMLRFGIPVSDAALVAFQQAEKFKLYRSNLQDVVEEYAKLQKKIPQGFADLFTSHLARVNSQFQPGLSTLSWSCVNIEGLLHQTNAAVKRLNSIVVKVAGIKENVIVRTLEDISCFDLLPVFEISNQSLSPEEFVQSVEQALLEKKPKLQSMVSSIKSAFDDVIKELKIFQEPTQEFYERRENVTSNFQKTSHKHQPVTLDKPTYIYSEEITSQVLETLSDQVYQAVYTCVYRALSHLAQLIGCNTERMSRDLQAMINRAKKENADALEYPMKTTIKKFTFPSQTQEIRFKLLLTFKIPHIVIDPSVDAAQEALDQVLHCLLSTGDFLSWWSGPKKGECFSVYTCKDEELQHIRGLILSSVNELKPTVKKQVFKLSTYDFLWADNMHKQSLEILESHSGLNIIDKEVKRFVDIEQKLDEYPEFLDLGCICLDYSLIKQTLKGFTGSWKSHYAAILHHHAKQNLVSVLEYRNNVWQQLTEPVYSLEQLNSCLTLLEKLHDMEHKIDEIYQPIEMMYEKLGSYMIRIPREEMTDVTNLRNKWTELMNLTYDVKETLLREKQDMFKQELDKQVKSFVVEVIQFRNSFDTQGPAAPGVNPEEAVVRLHSFKERYEEYSAKRKTLNSVQKLFNIVPKTFPELERTGKDLQLLGTLYILFQKFIAFDQRFRNTLWGEADLPNCNNEIEQYWSECKIWSEKLKDWDAYNEMAREIKFYEDIFPLLHELKSKEIRNRHWLQVMSLTGSSFPLEANVFKVSHILDIGLLKFKDQLISIAKAARKEMDFEIKMRKVEEEWTEQVLSFRTYKNRGPIFLLKEETLLMLEELEDAHMLLAQMLESKEIDPLREEATTWADKLKRVHSVLELWIDVQELWQHLEEVFSIPAIVKELPREARKFAKVDRSWTVMMRSAYKIKNVLQCCCTGDVSKEVLLRHIYQELEICFCSLNSYLGRMRQTFSRFYFLSDLSLLSVLSHPCDIKHLKHHLRLLFGGISFIEVEEQEDEESESAEEEPTEFSGPIPDFLSVRSGNDGWLSFGQRSTTHITDTESIFQRSLKSAGVSYERNPPPPYKEHIKRINAVSVTATAGETLLLNEQVAIVSSVGIWLSKLQSTIQISLSDKIFQVVEDINQGMPIDEWTQKYPTQVAVLGLTYLWTMDFESSITEMKQDHKALSHAVKKYSRLVNRLSNITSKGHWKNTDETIAQCERIKLEHLTMQVLYLRDVMENTASRKIRDLTDFDWKKTIRFYLTEKYGNVKSEIHILDAHYGYACEFYGAKIPIIMNPITEKCFLKISQTLQHANGVILTGDHGVGKTETIKGLSYLLGNFLTLFSCSPTSDVSIFTRLINGTALDSSWCCFDDFQLLPMSAVSVLMNGAQAMYDSIKARLPKITLQDGCKASMLSYFIMADQHCSLFLNVSSKPGFQSVPSDVQALFRAVSLVAPDNSVILKARLTSLGFKSPKALATRIQLVSELVKEQLTAECVQCFSLQSMMEVVFRAYQRHETQSDFSSQQSSSEMEGGKASRSSSATSYHQLPTHFLLYISGSATSVKTGNSADRNKKSFSSVPGLAAARESHVLVADALNDVIGPRMTGTNNLVFKQIVSDVFMGMYDASGVRQMYQKELEKAIVVTAEENHLLPHSPWLNKVKQLYNLSIVMPGIIVAGPPASGKSSCIRALVQALDHLQASPEEPANKLVKINPLSVDDSSLMFGGKNVSQTWEDGIVTYVWKRAIRSRSDTWLWFDGHLSPSWCDNFNSVLGPEKVLQLCNGDHLEVPENVKLLFETTDLQQASPATLSKAGILYMEREALGWRPLAKVWLDNRNQQESAVLSKAFYKTLDPIFNFILHDTKPVVPVTEVGLFRTCTNLLAIMLNDKAQSIGGQLHIERLFIFCLIWSMGALIENADRKKFNELLKVYTSVLPDDEHEISVFDYYLDESGEWDTWQSRLPEMTYIGSTDIMGEVFIETQDTLIVRTFLEYAGMAQHVLLTGHQGCGKTALMNEFISTQDRAHNILKRVVFSGSSKAKELQDLLQENIVHRQGFVYGAKDGKSLNLFIDDINLPTPDVNGVQCCNELLRMVLDDNVLVKLSKPFEWQFLEGIIVKAAMCLPKYDNSTQKMFSQRLLRHFSIFHLPDLEGPQMQQVIFSVLEANMGDREGLPLQEELHLSLVQASCYLLESINKVLIQSPTPGRQHYLFSIREINRICQALQRLSNEDREDHSTVVAYWLHEMRRVVQDSICRQTDLNWFNYEVTNTVVKTSVDLQVTLQWMSPYQPGLLMYDKDSNFPQMLLLDCAKKMNQTIIIFSISMADERAEEIIMNSMSEGHWLLLENVQNSIKLMTSLEGILKLNTNPDKNFRLWLSVQSSQELPIRLLHYSVKTVVNTPMNIKGGLIQSWKFVTEDTLAVNSRPEWPALLHNLCFFHCAARLRTLYGTSAGWNSPEVMRFGSMELTEGLQLLKDEFKEESESSGQISWAAIRYVLSEVIYGCNVSNEFDITILTSMIDYWISPTTTKKDYELTKLKHKIPPAFFSSDLNPSSLAQRLESIPLYSLDTPEVFHMYASPAISFGEEHYVISKLNEFYKAVPWNKLWQNLVTKIPQTAKSIHLPDESFQDIIQEVCSSPAHTSITLPRISELHDVCVSLLSKVPKGWSRDFIHERLKKLGGESSFNLFMKAELETLTLALTEIRRNLQTIKSSLESPETLGDQLPDITITTVYDLYHRRAPASWWKMLWDFPCPSDRSLTLWIQDLQQRVAHFEKLLQLGREKMPTYWLGAFRNPKGLLSVLKQDAIRRCSGRSGNIEPIQFKTEITQRDKEHIRDPPHEGIFIYGVYIWGVLWNKTDLEVVDSPPKQILNTLPVIHLQCLPISDKYVGSDVPKGSDSYMCPVYLSSDSVREPIFHIDVHKENIASSRWALRGLKATIHPF</sequence>
<dbReference type="GO" id="GO:0007018">
    <property type="term" value="P:microtubule-based movement"/>
    <property type="evidence" value="ECO:0007669"/>
    <property type="project" value="InterPro"/>
</dbReference>